<comment type="caution">
    <text evidence="2">The sequence shown here is derived from an EMBL/GenBank/DDBJ whole genome shotgun (WGS) entry which is preliminary data.</text>
</comment>
<dbReference type="AlphaFoldDB" id="A0A7W7CY52"/>
<feature type="compositionally biased region" description="Basic and acidic residues" evidence="1">
    <location>
        <begin position="70"/>
        <end position="81"/>
    </location>
</feature>
<feature type="compositionally biased region" description="Low complexity" evidence="1">
    <location>
        <begin position="1"/>
        <end position="14"/>
    </location>
</feature>
<gene>
    <name evidence="2" type="ORF">BKA14_005596</name>
</gene>
<evidence type="ECO:0000313" key="2">
    <source>
        <dbReference type="EMBL" id="MBB4695448.1"/>
    </source>
</evidence>
<proteinExistence type="predicted"/>
<feature type="region of interest" description="Disordered" evidence="1">
    <location>
        <begin position="1"/>
        <end position="357"/>
    </location>
</feature>
<name>A0A7W7CY52_9ACTN</name>
<feature type="compositionally biased region" description="Pro residues" evidence="1">
    <location>
        <begin position="295"/>
        <end position="317"/>
    </location>
</feature>
<dbReference type="Proteomes" id="UP000542742">
    <property type="component" value="Unassembled WGS sequence"/>
</dbReference>
<feature type="compositionally biased region" description="Low complexity" evidence="1">
    <location>
        <begin position="29"/>
        <end position="42"/>
    </location>
</feature>
<sequence length="743" mass="79351">MPASAPPSSDLPSPAAAPAPPGFVDAKPSGEIPPSGESGPGSRWDRSRFSELLSPLTPSGQPRAQQPGPDEPRLERSRADLPRPQAAPGSPLQPIPPTPREPGLGTGDRREPGLSTGDRRDAGLGPGERRELGERREPGLSTSERREPGFGTSERREPGLSTGERREPGLGTGARRPGLPGEPREPGTSSGSLRAFDVPTPNSAPPYPYEGDLDDEPAPPPPSPIVQQRAAVPLVRPSTPGGGRRADWGTAEHSTTDPRHALSGGTPVQGVPRVAADEARPAYDPSSFPRRLSYEPPPPYEIPQPYEAPAPVPPQPEPSTYSGFGETTARLDPTGERGLPQRVPAQPDVPKGVSEPPLVEATAETPALARIASHLRRGDVQPAQERQEGFDVQAILAAVREVDGVRDASLRSTPTGAHSLRLDLAEGADPAEVSRQVARLLQDRMGLDAAMPGEVAPPAETPLAAAPVSPPALVPRVRQAEQISAPPVSQTPLADSIAPNGERETRERERETRERERETQQRETQQREAREREARERETRERETREHEAREREVREQEGREREAREREARDRHAAAARLVPEVDESAEVVPTGVDCGPPRPLYPNEHPGPRVVIENVHVNTFGADATVEVRLAVGGRTASGTASGPAVDGYLLRLCAMATAGAVDELLSHSDHPDGPARCFVEHAAAVPFGAAQVAVVVLLLSCGGWVEQLAGSAVVTSDDRHAMVRATLAAVNRRLEALLTR</sequence>
<evidence type="ECO:0000313" key="3">
    <source>
        <dbReference type="Proteomes" id="UP000542742"/>
    </source>
</evidence>
<evidence type="ECO:0000256" key="1">
    <source>
        <dbReference type="SAM" id="MobiDB-lite"/>
    </source>
</evidence>
<keyword evidence="3" id="KW-1185">Reference proteome</keyword>
<feature type="compositionally biased region" description="Basic and acidic residues" evidence="1">
    <location>
        <begin position="107"/>
        <end position="168"/>
    </location>
</feature>
<dbReference type="RefSeq" id="WP_311776115.1">
    <property type="nucleotide sequence ID" value="NZ_JACHMF010000001.1"/>
</dbReference>
<accession>A0A7W7CY52</accession>
<feature type="compositionally biased region" description="Pro residues" evidence="1">
    <location>
        <begin position="91"/>
        <end position="100"/>
    </location>
</feature>
<feature type="region of interest" description="Disordered" evidence="1">
    <location>
        <begin position="482"/>
        <end position="574"/>
    </location>
</feature>
<protein>
    <submittedName>
        <fullName evidence="2">Uncharacterized protein</fullName>
    </submittedName>
</protein>
<feature type="compositionally biased region" description="Basic and acidic residues" evidence="1">
    <location>
        <begin position="501"/>
        <end position="574"/>
    </location>
</feature>
<dbReference type="EMBL" id="JACHMF010000001">
    <property type="protein sequence ID" value="MBB4695448.1"/>
    <property type="molecule type" value="Genomic_DNA"/>
</dbReference>
<organism evidence="2 3">
    <name type="scientific">Paractinoplanes abujensis</name>
    <dbReference type="NCBI Taxonomy" id="882441"/>
    <lineage>
        <taxon>Bacteria</taxon>
        <taxon>Bacillati</taxon>
        <taxon>Actinomycetota</taxon>
        <taxon>Actinomycetes</taxon>
        <taxon>Micromonosporales</taxon>
        <taxon>Micromonosporaceae</taxon>
        <taxon>Paractinoplanes</taxon>
    </lineage>
</organism>
<reference evidence="2 3" key="1">
    <citation type="submission" date="2020-08" db="EMBL/GenBank/DDBJ databases">
        <title>Sequencing the genomes of 1000 actinobacteria strains.</title>
        <authorList>
            <person name="Klenk H.-P."/>
        </authorList>
    </citation>
    <scope>NUCLEOTIDE SEQUENCE [LARGE SCALE GENOMIC DNA]</scope>
    <source>
        <strain evidence="2 3">DSM 45518</strain>
    </source>
</reference>